<organism evidence="1 2">
    <name type="scientific">Lysobacter korlensis</name>
    <dbReference type="NCBI Taxonomy" id="553636"/>
    <lineage>
        <taxon>Bacteria</taxon>
        <taxon>Pseudomonadati</taxon>
        <taxon>Pseudomonadota</taxon>
        <taxon>Gammaproteobacteria</taxon>
        <taxon>Lysobacterales</taxon>
        <taxon>Lysobacteraceae</taxon>
        <taxon>Lysobacter</taxon>
    </lineage>
</organism>
<dbReference type="RefSeq" id="WP_386674741.1">
    <property type="nucleotide sequence ID" value="NZ_JBHLTG010000009.1"/>
</dbReference>
<reference evidence="1 2" key="1">
    <citation type="submission" date="2024-09" db="EMBL/GenBank/DDBJ databases">
        <authorList>
            <person name="Sun Q."/>
            <person name="Mori K."/>
        </authorList>
    </citation>
    <scope>NUCLEOTIDE SEQUENCE [LARGE SCALE GENOMIC DNA]</scope>
    <source>
        <strain evidence="1 2">KCTC 23076</strain>
    </source>
</reference>
<sequence>MPSFRVQLEIGALRPGVAPDRVLSAAADAAAEFAEVEASDLAVVAGAPRAIVRFAIDDPELADQVASQVVTRTAALAEVRRWSLTRRERGQWVPAAPHRA</sequence>
<dbReference type="EMBL" id="JBHLTG010000009">
    <property type="protein sequence ID" value="MFC0681679.1"/>
    <property type="molecule type" value="Genomic_DNA"/>
</dbReference>
<evidence type="ECO:0000313" key="2">
    <source>
        <dbReference type="Proteomes" id="UP001589896"/>
    </source>
</evidence>
<accession>A0ABV6RXH4</accession>
<gene>
    <name evidence="1" type="ORF">ACFFGH_27935</name>
</gene>
<protein>
    <submittedName>
        <fullName evidence="1">Uncharacterized protein</fullName>
    </submittedName>
</protein>
<keyword evidence="2" id="KW-1185">Reference proteome</keyword>
<comment type="caution">
    <text evidence="1">The sequence shown here is derived from an EMBL/GenBank/DDBJ whole genome shotgun (WGS) entry which is preliminary data.</text>
</comment>
<proteinExistence type="predicted"/>
<name>A0ABV6RXH4_9GAMM</name>
<evidence type="ECO:0000313" key="1">
    <source>
        <dbReference type="EMBL" id="MFC0681679.1"/>
    </source>
</evidence>
<dbReference type="Proteomes" id="UP001589896">
    <property type="component" value="Unassembled WGS sequence"/>
</dbReference>